<accession>A0A0A9EAX6</accession>
<evidence type="ECO:0000313" key="1">
    <source>
        <dbReference type="EMBL" id="JAD97196.1"/>
    </source>
</evidence>
<reference evidence="1" key="1">
    <citation type="submission" date="2014-09" db="EMBL/GenBank/DDBJ databases">
        <authorList>
            <person name="Magalhaes I.L.F."/>
            <person name="Oliveira U."/>
            <person name="Santos F.R."/>
            <person name="Vidigal T.H.D.A."/>
            <person name="Brescovit A.D."/>
            <person name="Santos A.J."/>
        </authorList>
    </citation>
    <scope>NUCLEOTIDE SEQUENCE</scope>
    <source>
        <tissue evidence="1">Shoot tissue taken approximately 20 cm above the soil surface</tissue>
    </source>
</reference>
<protein>
    <submittedName>
        <fullName evidence="1">Uncharacterized protein</fullName>
    </submittedName>
</protein>
<organism evidence="1">
    <name type="scientific">Arundo donax</name>
    <name type="common">Giant reed</name>
    <name type="synonym">Donax arundinaceus</name>
    <dbReference type="NCBI Taxonomy" id="35708"/>
    <lineage>
        <taxon>Eukaryota</taxon>
        <taxon>Viridiplantae</taxon>
        <taxon>Streptophyta</taxon>
        <taxon>Embryophyta</taxon>
        <taxon>Tracheophyta</taxon>
        <taxon>Spermatophyta</taxon>
        <taxon>Magnoliopsida</taxon>
        <taxon>Liliopsida</taxon>
        <taxon>Poales</taxon>
        <taxon>Poaceae</taxon>
        <taxon>PACMAD clade</taxon>
        <taxon>Arundinoideae</taxon>
        <taxon>Arundineae</taxon>
        <taxon>Arundo</taxon>
    </lineage>
</organism>
<dbReference type="AlphaFoldDB" id="A0A0A9EAX6"/>
<dbReference type="EMBL" id="GBRH01200699">
    <property type="protein sequence ID" value="JAD97196.1"/>
    <property type="molecule type" value="Transcribed_RNA"/>
</dbReference>
<name>A0A0A9EAX6_ARUDO</name>
<reference evidence="1" key="2">
    <citation type="journal article" date="2015" name="Data Brief">
        <title>Shoot transcriptome of the giant reed, Arundo donax.</title>
        <authorList>
            <person name="Barrero R.A."/>
            <person name="Guerrero F.D."/>
            <person name="Moolhuijzen P."/>
            <person name="Goolsby J.A."/>
            <person name="Tidwell J."/>
            <person name="Bellgard S.E."/>
            <person name="Bellgard M.I."/>
        </authorList>
    </citation>
    <scope>NUCLEOTIDE SEQUENCE</scope>
    <source>
        <tissue evidence="1">Shoot tissue taken approximately 20 cm above the soil surface</tissue>
    </source>
</reference>
<proteinExistence type="predicted"/>
<sequence length="40" mass="3879">MPSAFGRIAAPLLAAPTLPHSPPLLPSPAAAATRLSAAAC</sequence>